<reference evidence="7" key="1">
    <citation type="journal article" date="2017" name="Genome Biol. Evol.">
        <title>The complete genome sequence of the phytopathogenic fungus Sclerotinia sclerotiorum reveals insights into the genome architecture of broad host range pathogens.</title>
        <authorList>
            <person name="Derbyshire M."/>
            <person name="Denton-Giles M."/>
            <person name="Hegedus D."/>
            <person name="Seifbarghy S."/>
            <person name="Rollins J."/>
            <person name="van Kan J."/>
            <person name="Seidl M.F."/>
            <person name="Faino L."/>
            <person name="Mbengue M."/>
            <person name="Navaud O."/>
            <person name="Raffaele S."/>
            <person name="Hammond-Kosack K."/>
            <person name="Heard S."/>
            <person name="Oliver R."/>
        </authorList>
    </citation>
    <scope>NUCLEOTIDE SEQUENCE [LARGE SCALE GENOMIC DNA]</scope>
    <source>
        <strain evidence="7">ATCC 18683 / 1980 / Ss-1</strain>
    </source>
</reference>
<dbReference type="AlphaFoldDB" id="A0A1D9QFA9"/>
<dbReference type="EMBL" id="CP017823">
    <property type="protein sequence ID" value="APA13303.1"/>
    <property type="molecule type" value="Genomic_DNA"/>
</dbReference>
<dbReference type="Pfam" id="PF04828">
    <property type="entry name" value="GFA"/>
    <property type="match status" value="1"/>
</dbReference>
<dbReference type="SUPFAM" id="SSF51316">
    <property type="entry name" value="Mss4-like"/>
    <property type="match status" value="1"/>
</dbReference>
<protein>
    <recommendedName>
        <fullName evidence="5">CENP-V/GFA domain-containing protein</fullName>
    </recommendedName>
</protein>
<dbReference type="GO" id="GO:0016846">
    <property type="term" value="F:carbon-sulfur lyase activity"/>
    <property type="evidence" value="ECO:0007669"/>
    <property type="project" value="InterPro"/>
</dbReference>
<sequence length="135" mass="15054">MEATCLCGTITVTINDLELFSRPRGHLCHCQNCKKTASSAFGSNFMIETEKVTIEGAQNLSVYEDYATTRGKCVRSIFVKHAGTEAYPGKTILKMGIFEKVMLPEREAFVKNRHPWLSAIEGATQYKLQIGGEEM</sequence>
<evidence type="ECO:0000313" key="7">
    <source>
        <dbReference type="Proteomes" id="UP000177798"/>
    </source>
</evidence>
<dbReference type="GO" id="GO:0046872">
    <property type="term" value="F:metal ion binding"/>
    <property type="evidence" value="ECO:0007669"/>
    <property type="project" value="UniProtKB-KW"/>
</dbReference>
<dbReference type="OrthoDB" id="9985472at2759"/>
<evidence type="ECO:0000259" key="5">
    <source>
        <dbReference type="PROSITE" id="PS51891"/>
    </source>
</evidence>
<proteinExistence type="inferred from homology"/>
<evidence type="ECO:0000256" key="2">
    <source>
        <dbReference type="ARBA" id="ARBA00022723"/>
    </source>
</evidence>
<evidence type="ECO:0000256" key="4">
    <source>
        <dbReference type="ARBA" id="ARBA00023239"/>
    </source>
</evidence>
<comment type="similarity">
    <text evidence="1">Belongs to the Gfa family.</text>
</comment>
<dbReference type="InterPro" id="IPR006913">
    <property type="entry name" value="CENP-V/GFA"/>
</dbReference>
<dbReference type="Proteomes" id="UP000177798">
    <property type="component" value="Chromosome 10"/>
</dbReference>
<organism evidence="6 7">
    <name type="scientific">Sclerotinia sclerotiorum (strain ATCC 18683 / 1980 / Ss-1)</name>
    <name type="common">White mold</name>
    <name type="synonym">Whetzelinia sclerotiorum</name>
    <dbReference type="NCBI Taxonomy" id="665079"/>
    <lineage>
        <taxon>Eukaryota</taxon>
        <taxon>Fungi</taxon>
        <taxon>Dikarya</taxon>
        <taxon>Ascomycota</taxon>
        <taxon>Pezizomycotina</taxon>
        <taxon>Leotiomycetes</taxon>
        <taxon>Helotiales</taxon>
        <taxon>Sclerotiniaceae</taxon>
        <taxon>Sclerotinia</taxon>
    </lineage>
</organism>
<keyword evidence="4" id="KW-0456">Lyase</keyword>
<keyword evidence="3" id="KW-0862">Zinc</keyword>
<dbReference type="PROSITE" id="PS51891">
    <property type="entry name" value="CENP_V_GFA"/>
    <property type="match status" value="1"/>
</dbReference>
<gene>
    <name evidence="6" type="ORF">sscle_10g080730</name>
</gene>
<name>A0A1D9QFA9_SCLS1</name>
<dbReference type="Gene3D" id="3.90.1590.10">
    <property type="entry name" value="glutathione-dependent formaldehyde- activating enzyme (gfa)"/>
    <property type="match status" value="1"/>
</dbReference>
<accession>A0A1D9QFA9</accession>
<evidence type="ECO:0000256" key="3">
    <source>
        <dbReference type="ARBA" id="ARBA00022833"/>
    </source>
</evidence>
<dbReference type="PANTHER" id="PTHR33337">
    <property type="entry name" value="GFA DOMAIN-CONTAINING PROTEIN"/>
    <property type="match status" value="1"/>
</dbReference>
<dbReference type="VEuPathDB" id="FungiDB:sscle_10g080730"/>
<feature type="domain" description="CENP-V/GFA" evidence="5">
    <location>
        <begin position="1"/>
        <end position="135"/>
    </location>
</feature>
<evidence type="ECO:0000256" key="1">
    <source>
        <dbReference type="ARBA" id="ARBA00005495"/>
    </source>
</evidence>
<dbReference type="InterPro" id="IPR011057">
    <property type="entry name" value="Mss4-like_sf"/>
</dbReference>
<keyword evidence="2" id="KW-0479">Metal-binding</keyword>
<evidence type="ECO:0000313" key="6">
    <source>
        <dbReference type="EMBL" id="APA13303.1"/>
    </source>
</evidence>
<dbReference type="PANTHER" id="PTHR33337:SF43">
    <property type="entry name" value="CENP-V_GFA DOMAIN-CONTAINING PROTEIN"/>
    <property type="match status" value="1"/>
</dbReference>